<keyword evidence="3" id="KW-1185">Reference proteome</keyword>
<reference evidence="2" key="1">
    <citation type="submission" date="2022-02" db="EMBL/GenBank/DDBJ databases">
        <authorList>
            <person name="King R."/>
        </authorList>
    </citation>
    <scope>NUCLEOTIDE SEQUENCE</scope>
</reference>
<feature type="region of interest" description="Disordered" evidence="1">
    <location>
        <begin position="1"/>
        <end position="24"/>
    </location>
</feature>
<reference evidence="2" key="2">
    <citation type="submission" date="2022-10" db="EMBL/GenBank/DDBJ databases">
        <authorList>
            <consortium name="ENA_rothamsted_submissions"/>
            <consortium name="culmorum"/>
            <person name="King R."/>
        </authorList>
    </citation>
    <scope>NUCLEOTIDE SEQUENCE</scope>
</reference>
<sequence>MVESGVRNRTKRSDTANRRRPRRILPLPTPLLRRMARRMSLSSELVNDTVRVLDNDTEIRNLELMVATAPLTLIRDNPMTWTLFMRGFGVARYLMQMGSDLQRGRQEQDPHAQSEAPLHNPPTTEEIIPLSVLLANEDSTSTVQDLDLFTETLEVEPTSPEVVPSLEEGRLREMDASVEEAVIPVDEDTMPPWFEEALADVDQPESIEQPDSMEPSGSIEQPGPMEQPQLIRAEEEIVPPLLERDLATERYYIFDADDLTL</sequence>
<accession>A0A9P0JAM3</accession>
<feature type="region of interest" description="Disordered" evidence="1">
    <location>
        <begin position="101"/>
        <end position="124"/>
    </location>
</feature>
<dbReference type="Proteomes" id="UP001154329">
    <property type="component" value="Chromosome 3"/>
</dbReference>
<proteinExistence type="predicted"/>
<feature type="compositionally biased region" description="Basic and acidic residues" evidence="1">
    <location>
        <begin position="102"/>
        <end position="112"/>
    </location>
</feature>
<name>A0A9P0JAM3_APHGO</name>
<gene>
    <name evidence="2" type="ORF">APHIGO_LOCUS9701</name>
</gene>
<evidence type="ECO:0000313" key="2">
    <source>
        <dbReference type="EMBL" id="CAH1733383.1"/>
    </source>
</evidence>
<dbReference type="AlphaFoldDB" id="A0A9P0JAM3"/>
<feature type="region of interest" description="Disordered" evidence="1">
    <location>
        <begin position="202"/>
        <end position="230"/>
    </location>
</feature>
<evidence type="ECO:0000256" key="1">
    <source>
        <dbReference type="SAM" id="MobiDB-lite"/>
    </source>
</evidence>
<evidence type="ECO:0000313" key="3">
    <source>
        <dbReference type="Proteomes" id="UP001154329"/>
    </source>
</evidence>
<dbReference type="EMBL" id="OU899036">
    <property type="protein sequence ID" value="CAH1733383.1"/>
    <property type="molecule type" value="Genomic_DNA"/>
</dbReference>
<organism evidence="2 3">
    <name type="scientific">Aphis gossypii</name>
    <name type="common">Cotton aphid</name>
    <dbReference type="NCBI Taxonomy" id="80765"/>
    <lineage>
        <taxon>Eukaryota</taxon>
        <taxon>Metazoa</taxon>
        <taxon>Ecdysozoa</taxon>
        <taxon>Arthropoda</taxon>
        <taxon>Hexapoda</taxon>
        <taxon>Insecta</taxon>
        <taxon>Pterygota</taxon>
        <taxon>Neoptera</taxon>
        <taxon>Paraneoptera</taxon>
        <taxon>Hemiptera</taxon>
        <taxon>Sternorrhyncha</taxon>
        <taxon>Aphidomorpha</taxon>
        <taxon>Aphidoidea</taxon>
        <taxon>Aphididae</taxon>
        <taxon>Aphidini</taxon>
        <taxon>Aphis</taxon>
        <taxon>Aphis</taxon>
    </lineage>
</organism>
<protein>
    <submittedName>
        <fullName evidence="2">Uncharacterized protein</fullName>
    </submittedName>
</protein>